<dbReference type="Proteomes" id="UP001629235">
    <property type="component" value="Unassembled WGS sequence"/>
</dbReference>
<feature type="non-terminal residue" evidence="1">
    <location>
        <position position="1"/>
    </location>
</feature>
<comment type="caution">
    <text evidence="1">The sequence shown here is derived from an EMBL/GenBank/DDBJ whole genome shotgun (WGS) entry which is preliminary data.</text>
</comment>
<gene>
    <name evidence="1" type="ORF">PQR01_40470</name>
</gene>
<accession>A0ACC7NR68</accession>
<dbReference type="EMBL" id="JAQQDW010000240">
    <property type="protein sequence ID" value="MFM0109464.1"/>
    <property type="molecule type" value="Genomic_DNA"/>
</dbReference>
<evidence type="ECO:0000313" key="1">
    <source>
        <dbReference type="EMBL" id="MFM0109464.1"/>
    </source>
</evidence>
<evidence type="ECO:0000313" key="2">
    <source>
        <dbReference type="Proteomes" id="UP001629235"/>
    </source>
</evidence>
<organism evidence="1 2">
    <name type="scientific">Paraburkholderia rhynchosiae</name>
    <dbReference type="NCBI Taxonomy" id="487049"/>
    <lineage>
        <taxon>Bacteria</taxon>
        <taxon>Pseudomonadati</taxon>
        <taxon>Pseudomonadota</taxon>
        <taxon>Betaproteobacteria</taxon>
        <taxon>Burkholderiales</taxon>
        <taxon>Burkholderiaceae</taxon>
        <taxon>Paraburkholderia</taxon>
    </lineage>
</organism>
<name>A0ACC7NR68_9BURK</name>
<keyword evidence="2" id="KW-1185">Reference proteome</keyword>
<sequence>TAFILHTASWPWLFWVNVPISVIVFVGAGFSLPHTRGAKRSFDASGAIIGGVALALTIIGGAGLNTVGSHAGLMVAAGVVLTAFFVWHQRGREHAILPNDLLAIPLFSVSSLTSICAYAAQSTALVSLPFMFEQIVGRSIRVSGMLMTPWPLVIVFVAPLAARLAERYRASVLCATGLALLAIGLWESAALPVDASNQ</sequence>
<protein>
    <submittedName>
        <fullName evidence="1">MFS transporter</fullName>
    </submittedName>
</protein>
<proteinExistence type="predicted"/>
<reference evidence="1 2" key="1">
    <citation type="journal article" date="2024" name="Chem. Sci.">
        <title>Discovery of megapolipeptins by genome mining of a Burkholderiales bacteria collection.</title>
        <authorList>
            <person name="Paulo B.S."/>
            <person name="Recchia M.J.J."/>
            <person name="Lee S."/>
            <person name="Fergusson C.H."/>
            <person name="Romanowski S.B."/>
            <person name="Hernandez A."/>
            <person name="Krull N."/>
            <person name="Liu D.Y."/>
            <person name="Cavanagh H."/>
            <person name="Bos A."/>
            <person name="Gray C.A."/>
            <person name="Murphy B.T."/>
            <person name="Linington R.G."/>
            <person name="Eustaquio A.S."/>
        </authorList>
    </citation>
    <scope>NUCLEOTIDE SEQUENCE [LARGE SCALE GENOMIC DNA]</scope>
    <source>
        <strain evidence="1 2">RL18-126-BIB-B</strain>
    </source>
</reference>